<dbReference type="AlphaFoldDB" id="A0A5C0UH99"/>
<dbReference type="KEGG" id="nabu:FZC36_01550"/>
<reference evidence="1 2" key="1">
    <citation type="submission" date="2019-08" db="EMBL/GenBank/DDBJ databases">
        <title>Highly reduced genomes of protist endosymbionts show evolutionary convergence.</title>
        <authorList>
            <person name="George E."/>
            <person name="Husnik F."/>
            <person name="Tashyreva D."/>
            <person name="Prokopchuk G."/>
            <person name="Horak A."/>
            <person name="Kwong W.K."/>
            <person name="Lukes J."/>
            <person name="Keeling P.J."/>
        </authorList>
    </citation>
    <scope>NUCLEOTIDE SEQUENCE [LARGE SCALE GENOMIC DNA]</scope>
    <source>
        <strain evidence="1">1604HC</strain>
    </source>
</reference>
<dbReference type="RefSeq" id="WP_148972242.1">
    <property type="nucleotide sequence ID" value="NZ_CP043314.1"/>
</dbReference>
<dbReference type="EMBL" id="CP043314">
    <property type="protein sequence ID" value="QEK39119.1"/>
    <property type="molecule type" value="Genomic_DNA"/>
</dbReference>
<evidence type="ECO:0000313" key="1">
    <source>
        <dbReference type="EMBL" id="QEK39119.1"/>
    </source>
</evidence>
<organism evidence="1 2">
    <name type="scientific">Candidatus Nesciobacter abundans</name>
    <dbReference type="NCBI Taxonomy" id="2601668"/>
    <lineage>
        <taxon>Bacteria</taxon>
        <taxon>Pseudomonadati</taxon>
        <taxon>Pseudomonadota</taxon>
        <taxon>Alphaproteobacteria</taxon>
        <taxon>Holosporales</taxon>
        <taxon>Holosporaceae</taxon>
        <taxon>Candidatus Nesciobacter</taxon>
    </lineage>
</organism>
<accession>A0A5C0UH99</accession>
<gene>
    <name evidence="1" type="ORF">FZC36_01550</name>
</gene>
<name>A0A5C0UH99_9PROT</name>
<proteinExistence type="predicted"/>
<keyword evidence="2" id="KW-1185">Reference proteome</keyword>
<protein>
    <submittedName>
        <fullName evidence="1">Uncharacterized protein</fullName>
    </submittedName>
</protein>
<sequence length="301" mass="35031">MYLLLFFITLLNTVFISGESNSRAESKNEITKTKNITPLKNSVSKKENKNSVNKKSKYVQIGNLNYTKSDLDGISKFLDSAYSELMKVPNFMPAQSLRKFNVVDFLVECEAVLVGTEQNLSKMSNKEELEKYLGSIISSEHEIKQKFIRMIIGQMSILSVNNNQGNESKVELNHSKLIKSFNVILIKSKKKLDLERFKGRVAKIEKEQYFSEVIKMDYSVFTVPIHEYQLNSKNTKVIKDTFLGEFSEIVFEEGYYKIFFVIDSNYLNIELINKIRNSQEAENLYRRVVRFNKPLVYVKYF</sequence>
<evidence type="ECO:0000313" key="2">
    <source>
        <dbReference type="Proteomes" id="UP000324924"/>
    </source>
</evidence>
<dbReference type="Proteomes" id="UP000324924">
    <property type="component" value="Chromosome"/>
</dbReference>